<dbReference type="Proteomes" id="UP001163603">
    <property type="component" value="Chromosome 7"/>
</dbReference>
<comment type="caution">
    <text evidence="1">The sequence shown here is derived from an EMBL/GenBank/DDBJ whole genome shotgun (WGS) entry which is preliminary data.</text>
</comment>
<keyword evidence="2" id="KW-1185">Reference proteome</keyword>
<gene>
    <name evidence="1" type="ORF">Pint_25044</name>
</gene>
<accession>A0ACC0YDJ3</accession>
<evidence type="ECO:0000313" key="2">
    <source>
        <dbReference type="Proteomes" id="UP001163603"/>
    </source>
</evidence>
<organism evidence="1 2">
    <name type="scientific">Pistacia integerrima</name>
    <dbReference type="NCBI Taxonomy" id="434235"/>
    <lineage>
        <taxon>Eukaryota</taxon>
        <taxon>Viridiplantae</taxon>
        <taxon>Streptophyta</taxon>
        <taxon>Embryophyta</taxon>
        <taxon>Tracheophyta</taxon>
        <taxon>Spermatophyta</taxon>
        <taxon>Magnoliopsida</taxon>
        <taxon>eudicotyledons</taxon>
        <taxon>Gunneridae</taxon>
        <taxon>Pentapetalae</taxon>
        <taxon>rosids</taxon>
        <taxon>malvids</taxon>
        <taxon>Sapindales</taxon>
        <taxon>Anacardiaceae</taxon>
        <taxon>Pistacia</taxon>
    </lineage>
</organism>
<dbReference type="EMBL" id="CM047742">
    <property type="protein sequence ID" value="KAJ0035191.1"/>
    <property type="molecule type" value="Genomic_DNA"/>
</dbReference>
<proteinExistence type="predicted"/>
<evidence type="ECO:0000313" key="1">
    <source>
        <dbReference type="EMBL" id="KAJ0035191.1"/>
    </source>
</evidence>
<reference evidence="2" key="1">
    <citation type="journal article" date="2023" name="G3 (Bethesda)">
        <title>Genome assembly and association tests identify interacting loci associated with vigor, precocity, and sex in interspecific pistachio rootstocks.</title>
        <authorList>
            <person name="Palmer W."/>
            <person name="Jacygrad E."/>
            <person name="Sagayaradj S."/>
            <person name="Cavanaugh K."/>
            <person name="Han R."/>
            <person name="Bertier L."/>
            <person name="Beede B."/>
            <person name="Kafkas S."/>
            <person name="Golino D."/>
            <person name="Preece J."/>
            <person name="Michelmore R."/>
        </authorList>
    </citation>
    <scope>NUCLEOTIDE SEQUENCE [LARGE SCALE GENOMIC DNA]</scope>
</reference>
<name>A0ACC0YDJ3_9ROSI</name>
<sequence>MEYSTDKPAATLKPEALPPRVADAVLRVSLFAATLVAVVVMVTSKQTEVVPVPGAPVGVMITHTAKFHHSPPFVYFVAALSVACLYSIITTLASLSLTLKPAFSNKFFLHFAFWDILILGVVASAMGAASAEAYNGLRGNHHVGWSKVCPTYDKFCVHVGTSAAVSLLASFILVFLIMLSFFSLYKQVLH</sequence>
<protein>
    <submittedName>
        <fullName evidence="1">Uncharacterized protein</fullName>
    </submittedName>
</protein>